<protein>
    <submittedName>
        <fullName evidence="1">Uncharacterized protein</fullName>
    </submittedName>
</protein>
<dbReference type="Proteomes" id="UP000019380">
    <property type="component" value="Unassembled WGS sequence"/>
</dbReference>
<evidence type="ECO:0000313" key="2">
    <source>
        <dbReference type="Proteomes" id="UP000019380"/>
    </source>
</evidence>
<dbReference type="AlphaFoldDB" id="W6P142"/>
<name>W6P142_9BACE</name>
<sequence length="42" mass="4879">MVNNYQCTNYHVGHYCTVFTTEDKEGRPLPFAAYSHSLHSFL</sequence>
<reference evidence="1 2" key="1">
    <citation type="submission" date="2013-12" db="EMBL/GenBank/DDBJ databases">
        <title>Improved hybrid genome assemblies of Bacteroides xylanisolvens SD CC 1b and Bacteroides xylanisolvens SD CC 2a using Illumina and 454 Sequencing.</title>
        <authorList>
            <person name="Ramaraj T."/>
            <person name="Sundararajan A."/>
            <person name="Mudge J."/>
            <person name="Schilkey F.D."/>
            <person name="Delvecchio V."/>
            <person name="Donlon M."/>
            <person name="Ziemer C."/>
        </authorList>
    </citation>
    <scope>NUCLEOTIDE SEQUENCE [LARGE SCALE GENOMIC DNA]</scope>
</reference>
<proteinExistence type="predicted"/>
<dbReference type="EMBL" id="CBXG010000014">
    <property type="protein sequence ID" value="CDM03424.1"/>
    <property type="molecule type" value="Genomic_DNA"/>
</dbReference>
<gene>
    <name evidence="1" type="ORF">BN890_9770</name>
</gene>
<organism evidence="1 2">
    <name type="scientific">Bacteroides xylanisolvens SD CC 1b</name>
    <dbReference type="NCBI Taxonomy" id="702447"/>
    <lineage>
        <taxon>Bacteria</taxon>
        <taxon>Pseudomonadati</taxon>
        <taxon>Bacteroidota</taxon>
        <taxon>Bacteroidia</taxon>
        <taxon>Bacteroidales</taxon>
        <taxon>Bacteroidaceae</taxon>
        <taxon>Bacteroides</taxon>
    </lineage>
</organism>
<comment type="caution">
    <text evidence="1">The sequence shown here is derived from an EMBL/GenBank/DDBJ whole genome shotgun (WGS) entry which is preliminary data.</text>
</comment>
<accession>W6P142</accession>
<evidence type="ECO:0000313" key="1">
    <source>
        <dbReference type="EMBL" id="CDM03424.1"/>
    </source>
</evidence>